<protein>
    <recommendedName>
        <fullName evidence="5">Pimeloyl-[acyl-carrier protein] methyl ester esterase</fullName>
        <ecNumber evidence="5">3.1.1.85</ecNumber>
    </recommendedName>
    <alternativeName>
        <fullName evidence="5">Biotin synthesis protein BioH</fullName>
    </alternativeName>
    <alternativeName>
        <fullName evidence="5">Carboxylesterase BioH</fullName>
    </alternativeName>
</protein>
<dbReference type="GO" id="GO:0005737">
    <property type="term" value="C:cytoplasm"/>
    <property type="evidence" value="ECO:0007669"/>
    <property type="project" value="UniProtKB-SubCell"/>
</dbReference>
<comment type="similarity">
    <text evidence="5">Belongs to the AB hydrolase superfamily. Carboxylesterase BioH family.</text>
</comment>
<dbReference type="PANTHER" id="PTHR43798">
    <property type="entry name" value="MONOACYLGLYCEROL LIPASE"/>
    <property type="match status" value="1"/>
</dbReference>
<dbReference type="GO" id="GO:0016020">
    <property type="term" value="C:membrane"/>
    <property type="evidence" value="ECO:0007669"/>
    <property type="project" value="TreeGrafter"/>
</dbReference>
<evidence type="ECO:0000256" key="2">
    <source>
        <dbReference type="ARBA" id="ARBA00022490"/>
    </source>
</evidence>
<dbReference type="UniPathway" id="UPA00078"/>
<feature type="binding site" evidence="5">
    <location>
        <begin position="143"/>
        <end position="147"/>
    </location>
    <ligand>
        <name>substrate</name>
    </ligand>
</feature>
<feature type="binding site" evidence="5">
    <location>
        <position position="22"/>
    </location>
    <ligand>
        <name>substrate</name>
    </ligand>
</feature>
<keyword evidence="2 5" id="KW-0963">Cytoplasm</keyword>
<feature type="active site" evidence="5">
    <location>
        <position position="207"/>
    </location>
</feature>
<dbReference type="HAMAP" id="MF_01260">
    <property type="entry name" value="Carboxylester"/>
    <property type="match status" value="1"/>
</dbReference>
<dbReference type="EC" id="3.1.1.85" evidence="5"/>
<dbReference type="GO" id="GO:0009102">
    <property type="term" value="P:biotin biosynthetic process"/>
    <property type="evidence" value="ECO:0007669"/>
    <property type="project" value="UniProtKB-UniRule"/>
</dbReference>
<evidence type="ECO:0000259" key="6">
    <source>
        <dbReference type="Pfam" id="PF00561"/>
    </source>
</evidence>
<dbReference type="OrthoDB" id="9780744at2"/>
<dbReference type="InterPro" id="IPR010076">
    <property type="entry name" value="BioH"/>
</dbReference>
<evidence type="ECO:0000256" key="5">
    <source>
        <dbReference type="HAMAP-Rule" id="MF_01260"/>
    </source>
</evidence>
<dbReference type="AlphaFoldDB" id="A0A1B2H9D3"/>
<keyword evidence="1 5" id="KW-0719">Serine esterase</keyword>
<comment type="function">
    <text evidence="5">The physiological role of BioH is to remove the methyl group introduced by BioC when the pimeloyl moiety is complete. It allows to synthesize pimeloyl-ACP via the fatty acid synthetic pathway through the hydrolysis of the ester bonds of pimeloyl-ACP esters.</text>
</comment>
<evidence type="ECO:0000256" key="4">
    <source>
        <dbReference type="ARBA" id="ARBA00022801"/>
    </source>
</evidence>
<feature type="binding site" evidence="5">
    <location>
        <begin position="82"/>
        <end position="83"/>
    </location>
    <ligand>
        <name>substrate</name>
    </ligand>
</feature>
<comment type="subunit">
    <text evidence="5">Monomer.</text>
</comment>
<dbReference type="SUPFAM" id="SSF53474">
    <property type="entry name" value="alpha/beta-Hydrolases"/>
    <property type="match status" value="1"/>
</dbReference>
<keyword evidence="3 5" id="KW-0093">Biotin biosynthesis</keyword>
<dbReference type="EMBL" id="CP013259">
    <property type="protein sequence ID" value="ANZ22726.1"/>
    <property type="molecule type" value="Genomic_DNA"/>
</dbReference>
<dbReference type="RefSeq" id="WP_075433546.1">
    <property type="nucleotide sequence ID" value="NZ_CP013259.1"/>
</dbReference>
<dbReference type="InterPro" id="IPR029058">
    <property type="entry name" value="AB_hydrolase_fold"/>
</dbReference>
<feature type="active site" description="Nucleophile" evidence="5">
    <location>
        <position position="82"/>
    </location>
</feature>
<evidence type="ECO:0000313" key="8">
    <source>
        <dbReference type="Proteomes" id="UP000093070"/>
    </source>
</evidence>
<dbReference type="Gene3D" id="3.40.50.1820">
    <property type="entry name" value="alpha/beta hydrolase"/>
    <property type="match status" value="1"/>
</dbReference>
<gene>
    <name evidence="5" type="primary">bioH</name>
    <name evidence="7" type="ORF">ATN01_02705</name>
</gene>
<dbReference type="STRING" id="118101.ATN01_02705"/>
<feature type="binding site" evidence="5">
    <location>
        <position position="235"/>
    </location>
    <ligand>
        <name>substrate</name>
    </ligand>
</feature>
<dbReference type="InterPro" id="IPR000073">
    <property type="entry name" value="AB_hydrolase_1"/>
</dbReference>
<comment type="subcellular location">
    <subcellularLocation>
        <location evidence="5">Cytoplasm</location>
    </subcellularLocation>
</comment>
<dbReference type="NCBIfam" id="TIGR01738">
    <property type="entry name" value="bioH"/>
    <property type="match status" value="1"/>
</dbReference>
<dbReference type="Pfam" id="PF00561">
    <property type="entry name" value="Abhydrolase_1"/>
    <property type="match status" value="1"/>
</dbReference>
<sequence>MQKFYYNIAGKGKKNIILLSGWGLHSKIWLFIIKELQFFFKFYLIDLPGFGKNKKLFPMKIDQIVEILHDHMPKKSIWMGWSMGGLIASKLALSYPKDILAVVTVASSPCFIEKPNWPGIKKNTVQYFYENLKKNYYRTIDNFLNLQITNKKQYIKDINILKKILFSEEKPSLNFLQNNLEIILYVDLRLEMNLLEVPLLRIYGALDSLVPKKIVKILDKKWPNTNSSIIKKAAHMPFISHKKEFCLKILQSLNIF</sequence>
<dbReference type="PANTHER" id="PTHR43798:SF31">
    <property type="entry name" value="AB HYDROLASE SUPERFAMILY PROTEIN YCLE"/>
    <property type="match status" value="1"/>
</dbReference>
<comment type="pathway">
    <text evidence="5">Cofactor biosynthesis; biotin biosynthesis.</text>
</comment>
<feature type="active site" evidence="5">
    <location>
        <position position="235"/>
    </location>
</feature>
<dbReference type="Proteomes" id="UP000093070">
    <property type="component" value="Chromosome"/>
</dbReference>
<evidence type="ECO:0000313" key="7">
    <source>
        <dbReference type="EMBL" id="ANZ22726.1"/>
    </source>
</evidence>
<reference evidence="7 8" key="1">
    <citation type="submission" date="2015-11" db="EMBL/GenBank/DDBJ databases">
        <title>The complete genome of Buchnera aphidicola from Diuraphis noxia biotype SAM.</title>
        <authorList>
            <person name="Burger N.F.V."/>
            <person name="Oberholster A.-M."/>
        </authorList>
    </citation>
    <scope>NUCLEOTIDE SEQUENCE [LARGE SCALE GENOMIC DNA]</scope>
    <source>
        <strain evidence="7">SAM</strain>
    </source>
</reference>
<organism evidence="7 8">
    <name type="scientific">Buchnera aphidicola subsp. Diuraphis noxia</name>
    <dbReference type="NCBI Taxonomy" id="118101"/>
    <lineage>
        <taxon>Bacteria</taxon>
        <taxon>Pseudomonadati</taxon>
        <taxon>Pseudomonadota</taxon>
        <taxon>Gammaproteobacteria</taxon>
        <taxon>Enterobacterales</taxon>
        <taxon>Erwiniaceae</taxon>
        <taxon>Buchnera</taxon>
    </lineage>
</organism>
<keyword evidence="4 5" id="KW-0378">Hydrolase</keyword>
<comment type="catalytic activity">
    <reaction evidence="5">
        <text>6-carboxyhexanoyl-[ACP] methyl ester + H2O = 6-carboxyhexanoyl-[ACP] + methanol + H(+)</text>
        <dbReference type="Rhea" id="RHEA:42700"/>
        <dbReference type="Rhea" id="RHEA-COMP:9955"/>
        <dbReference type="Rhea" id="RHEA-COMP:10186"/>
        <dbReference type="ChEBI" id="CHEBI:15377"/>
        <dbReference type="ChEBI" id="CHEBI:15378"/>
        <dbReference type="ChEBI" id="CHEBI:17790"/>
        <dbReference type="ChEBI" id="CHEBI:78846"/>
        <dbReference type="ChEBI" id="CHEBI:82735"/>
        <dbReference type="EC" id="3.1.1.85"/>
    </reaction>
</comment>
<feature type="domain" description="AB hydrolase-1" evidence="6">
    <location>
        <begin position="15"/>
        <end position="241"/>
    </location>
</feature>
<accession>A0A1B2H9D3</accession>
<name>A0A1B2H9D3_BUCDN</name>
<evidence type="ECO:0000256" key="3">
    <source>
        <dbReference type="ARBA" id="ARBA00022756"/>
    </source>
</evidence>
<proteinExistence type="inferred from homology"/>
<dbReference type="GO" id="GO:0090499">
    <property type="term" value="F:pimelyl-[acyl-carrier protein] methyl ester esterase activity"/>
    <property type="evidence" value="ECO:0007669"/>
    <property type="project" value="UniProtKB-EC"/>
</dbReference>
<dbReference type="InterPro" id="IPR050266">
    <property type="entry name" value="AB_hydrolase_sf"/>
</dbReference>
<evidence type="ECO:0000256" key="1">
    <source>
        <dbReference type="ARBA" id="ARBA00022487"/>
    </source>
</evidence>